<dbReference type="InterPro" id="IPR012337">
    <property type="entry name" value="RNaseH-like_sf"/>
</dbReference>
<accession>A0A8B8FXP7</accession>
<evidence type="ECO:0000259" key="1">
    <source>
        <dbReference type="Pfam" id="PF14291"/>
    </source>
</evidence>
<keyword evidence="2" id="KW-1185">Reference proteome</keyword>
<protein>
    <submittedName>
        <fullName evidence="3">Uncharacterized protein LOC112686879</fullName>
    </submittedName>
</protein>
<name>A0A8B8FXP7_9HEMI</name>
<dbReference type="AlphaFoldDB" id="A0A8B8FXP7"/>
<dbReference type="PANTHER" id="PTHR45749:SF21">
    <property type="entry name" value="DUF4371 DOMAIN-CONTAINING PROTEIN"/>
    <property type="match status" value="1"/>
</dbReference>
<dbReference type="GeneID" id="112686879"/>
<evidence type="ECO:0000313" key="3">
    <source>
        <dbReference type="RefSeq" id="XP_025415126.1"/>
    </source>
</evidence>
<proteinExistence type="predicted"/>
<dbReference type="Proteomes" id="UP000694846">
    <property type="component" value="Unplaced"/>
</dbReference>
<feature type="domain" description="DUF4371" evidence="1">
    <location>
        <begin position="53"/>
        <end position="251"/>
    </location>
</feature>
<organism evidence="2 3">
    <name type="scientific">Sipha flava</name>
    <name type="common">yellow sugarcane aphid</name>
    <dbReference type="NCBI Taxonomy" id="143950"/>
    <lineage>
        <taxon>Eukaryota</taxon>
        <taxon>Metazoa</taxon>
        <taxon>Ecdysozoa</taxon>
        <taxon>Arthropoda</taxon>
        <taxon>Hexapoda</taxon>
        <taxon>Insecta</taxon>
        <taxon>Pterygota</taxon>
        <taxon>Neoptera</taxon>
        <taxon>Paraneoptera</taxon>
        <taxon>Hemiptera</taxon>
        <taxon>Sternorrhyncha</taxon>
        <taxon>Aphidomorpha</taxon>
        <taxon>Aphidoidea</taxon>
        <taxon>Aphididae</taxon>
        <taxon>Sipha</taxon>
    </lineage>
</organism>
<dbReference type="RefSeq" id="XP_025415126.1">
    <property type="nucleotide sequence ID" value="XM_025559341.1"/>
</dbReference>
<dbReference type="OrthoDB" id="6605989at2759"/>
<gene>
    <name evidence="3" type="primary">LOC112686879</name>
</gene>
<dbReference type="SUPFAM" id="SSF53098">
    <property type="entry name" value="Ribonuclease H-like"/>
    <property type="match status" value="1"/>
</dbReference>
<dbReference type="Pfam" id="PF14291">
    <property type="entry name" value="DUF4371"/>
    <property type="match status" value="1"/>
</dbReference>
<sequence>MTKKLHESGYHSSATTFSNGCKNFKHIHEVVKIHEESSTHRHSVEAFIQSSNDKSIEFVKFLGRQNLPFRGPKNSESLYKWDDEDNLNNGNFLELVKFTAKRNATLYKHLNSAIENSKRRKVNLEKKSLTSCGRGSLVTLLFKTTVNKVVLSIMKSIRDRIKLESGEQNFSLQIDSTQGVGVLDQAAVCIRYIYEGKVKERLFALLKVVDSSGNGYYKMLKKLFSEYSIKFDRIIGESFNGTTNMKGEYSGLQSKIKSQENQKSIYIWCYSHVLNLCVCDTCRNMEAKKLFGFLNGLSTFFSESYKRMHVWLHEIDSSLGSNKLKKLQKIRENNTRWWSRKKALFWIFDCDKCLFPIVISALHHISISKNFEPKVCSEASSLLDNLLSSSSLPVTKNIRKKRIYDELCEDETPELSLNKFRVETYQTIIDQITNSLNERFTDNNQLIADVQYLIPKNFKQIEQMPNTALKHLANLANLDHEQLCL</sequence>
<reference evidence="3" key="1">
    <citation type="submission" date="2025-08" db="UniProtKB">
        <authorList>
            <consortium name="RefSeq"/>
        </authorList>
    </citation>
    <scope>IDENTIFICATION</scope>
    <source>
        <tissue evidence="3">Whole body</tissue>
    </source>
</reference>
<dbReference type="PANTHER" id="PTHR45749">
    <property type="match status" value="1"/>
</dbReference>
<dbReference type="InterPro" id="IPR025398">
    <property type="entry name" value="DUF4371"/>
</dbReference>
<evidence type="ECO:0000313" key="2">
    <source>
        <dbReference type="Proteomes" id="UP000694846"/>
    </source>
</evidence>